<proteinExistence type="predicted"/>
<dbReference type="Pfam" id="PF00271">
    <property type="entry name" value="Helicase_C"/>
    <property type="match status" value="1"/>
</dbReference>
<evidence type="ECO:0000313" key="5">
    <source>
        <dbReference type="EMBL" id="KJZ06785.1"/>
    </source>
</evidence>
<accession>A0A0F4QHM4</accession>
<keyword evidence="2 5" id="KW-0067">ATP-binding</keyword>
<evidence type="ECO:0000259" key="3">
    <source>
        <dbReference type="PROSITE" id="PS51192"/>
    </source>
</evidence>
<name>A0A0F4QHM4_9GAMM</name>
<keyword evidence="1" id="KW-0378">Hydrolase</keyword>
<dbReference type="PROSITE" id="PS51192">
    <property type="entry name" value="HELICASE_ATP_BIND_1"/>
    <property type="match status" value="1"/>
</dbReference>
<dbReference type="InterPro" id="IPR027417">
    <property type="entry name" value="P-loop_NTPase"/>
</dbReference>
<keyword evidence="6" id="KW-1185">Reference proteome</keyword>
<dbReference type="CDD" id="cd18012">
    <property type="entry name" value="DEXQc_arch_SWI2_SNF2"/>
    <property type="match status" value="1"/>
</dbReference>
<dbReference type="Gene3D" id="3.40.50.300">
    <property type="entry name" value="P-loop containing nucleotide triphosphate hydrolases"/>
    <property type="match status" value="1"/>
</dbReference>
<comment type="caution">
    <text evidence="5">The sequence shown here is derived from an EMBL/GenBank/DDBJ whole genome shotgun (WGS) entry which is preliminary data.</text>
</comment>
<evidence type="ECO:0000259" key="4">
    <source>
        <dbReference type="PROSITE" id="PS51194"/>
    </source>
</evidence>
<dbReference type="SMART" id="SM00490">
    <property type="entry name" value="HELICc"/>
    <property type="match status" value="1"/>
</dbReference>
<keyword evidence="2 5" id="KW-0347">Helicase</keyword>
<dbReference type="SMART" id="SM00487">
    <property type="entry name" value="DEXDc"/>
    <property type="match status" value="1"/>
</dbReference>
<dbReference type="CDD" id="cd18793">
    <property type="entry name" value="SF2_C_SNF"/>
    <property type="match status" value="1"/>
</dbReference>
<sequence length="1413" mass="157805">MSMHYTPFSQTQITELLTLYAQLPAEQQIMLEVLALIGKPVAISRLKRLLKLLVDAQVHELPALNQGMLAEQRTALVEAGLLISNQKGLRVAPLIEVSLCYNALRQDRFISTLNCAEQVVPIINLYEWERDFADEQRFIRDLLILGQYDKATALLSFHKNPQYLDHNTNQVLISTLFFPADVDRLAELPPQLLYQACATLVHSLQSDCQNNFAALKLIEQLCERQPDNQQLHCLLAEQYLYRAQLDACISALGNDTSCYALQLRAIVAMCSGDQQTALTLFEQAIVAKNKIARRKQQYLGGLPGLFHKLAVLIQASQGQPQLFSTVRELVRTESADRKAPTFNYAILNLLEYLAECLNNGQSFSEQYQDYEVLRKAQPFNFALLQLLIALATHWTGAHVHAARLSRLSEACTTFTSMQQPLFACMGADLLVLNQAPVPPIAQRLVLNFAAMVEQKSDWELALEKLQNLSPAATAPADKSPQSHRLIWQLEQSRFELTLKPREQKLGKNGWSKGRNVALKRLIDEPEQFDYLNDKDKEIIAAIRVYENHSYYGGRTFELEGASALSAAAGAHNLYLGDDFSREIELTEYPAELQIRDNGDELLISIPNLPQGIDYRLQLDEHTRAGEYAFYPLQGHRYGFTLFTRQHLQVAEIIGESGLVVPKTAKPKLLASITAIAPLLNIQSDLEGVETGLTTVEAAEELVINITPYQGGLEFHCVSMPFGDQGPMLHPGIGSPSLTTEIDGKRVATRRDLAQEQGLLELLDEHCPAFLAMADNRLQLDDTEMALEALEQLEHCVGAPPAGFALRLRWPRGKKFRLSKALESQHLALAMTKQNQWFDVTGELQVDDTQVIELKKLLSLMATSNGRFVSLDGEQILALSQDLRSQLAKLNEVTDQGQFHPLASGLVAEATTGMRMKTLPAWEEQSKKMHQANTLALSVPSTLQAQLRDYQLAGFDWAMRLAHWGAGACLADDMGLGKTLQALAVILARASEGPTLIIAPTSVCFNWQQEASKFAPVLNMTLFSDHSSSQEREQLLAQAGPFDCVVISYGLLQRQAELLKSKHWHTIVADEAQALKNPLAKRTVAACALKGEFKMITTGTPIENNLTELWSLFRFVNPGLLGNLKRFNARFAQPMENAEQDKLAAHKARQSLKQLVKPFILRRLKSQVLTELPEKTEINLTVSLSDDEMAFYEALRQHAIDQITESASTSSAAEQRIKMLAELTKLRQACCHPKLVMSESTLPSSKLDALSELLDELRQNNHKALIFSQFVGHLQIIKTLLEQRGVTYQYLDGSTPAAQRQERVNAFQRGNGEVFLISLKAGGSGLNLTAADYVIHMDPWWNPAVEAQASDRAHRMGQQRPVTIYRLIAKNTIEEKIVALHQHKRDLADQLLAGNEQASKLSVEDMLNLLKETF</sequence>
<evidence type="ECO:0000256" key="2">
    <source>
        <dbReference type="ARBA" id="ARBA00022806"/>
    </source>
</evidence>
<feature type="domain" description="Helicase C-terminal" evidence="4">
    <location>
        <begin position="1248"/>
        <end position="1406"/>
    </location>
</feature>
<dbReference type="InterPro" id="IPR014001">
    <property type="entry name" value="Helicase_ATP-bd"/>
</dbReference>
<keyword evidence="2 5" id="KW-0547">Nucleotide-binding</keyword>
<evidence type="ECO:0000256" key="1">
    <source>
        <dbReference type="ARBA" id="ARBA00022801"/>
    </source>
</evidence>
<dbReference type="InterPro" id="IPR049730">
    <property type="entry name" value="SNF2/RAD54-like_C"/>
</dbReference>
<dbReference type="GO" id="GO:0004386">
    <property type="term" value="F:helicase activity"/>
    <property type="evidence" value="ECO:0007669"/>
    <property type="project" value="UniProtKB-KW"/>
</dbReference>
<dbReference type="InterPro" id="IPR038718">
    <property type="entry name" value="SNF2-like_sf"/>
</dbReference>
<dbReference type="PROSITE" id="PS51194">
    <property type="entry name" value="HELICASE_CTER"/>
    <property type="match status" value="1"/>
</dbReference>
<protein>
    <submittedName>
        <fullName evidence="5">Helicase</fullName>
    </submittedName>
</protein>
<feature type="domain" description="Helicase ATP-binding" evidence="3">
    <location>
        <begin position="958"/>
        <end position="1118"/>
    </location>
</feature>
<dbReference type="Pfam" id="PF00176">
    <property type="entry name" value="SNF2-rel_dom"/>
    <property type="match status" value="1"/>
</dbReference>
<dbReference type="InterPro" id="IPR011990">
    <property type="entry name" value="TPR-like_helical_dom_sf"/>
</dbReference>
<dbReference type="FunFam" id="3.40.50.300:FF:000533">
    <property type="entry name" value="Helicase, Snf2 family"/>
    <property type="match status" value="1"/>
</dbReference>
<dbReference type="InterPro" id="IPR001650">
    <property type="entry name" value="Helicase_C-like"/>
</dbReference>
<evidence type="ECO:0000313" key="6">
    <source>
        <dbReference type="Proteomes" id="UP000033452"/>
    </source>
</evidence>
<dbReference type="PANTHER" id="PTHR10799">
    <property type="entry name" value="SNF2/RAD54 HELICASE FAMILY"/>
    <property type="match status" value="1"/>
</dbReference>
<reference evidence="5 6" key="1">
    <citation type="journal article" date="2015" name="BMC Genomics">
        <title>Genome mining reveals unlocked bioactive potential of marine Gram-negative bacteria.</title>
        <authorList>
            <person name="Machado H."/>
            <person name="Sonnenschein E.C."/>
            <person name="Melchiorsen J."/>
            <person name="Gram L."/>
        </authorList>
    </citation>
    <scope>NUCLEOTIDE SEQUENCE [LARGE SCALE GENOMIC DNA]</scope>
    <source>
        <strain evidence="5 6">S2471</strain>
    </source>
</reference>
<gene>
    <name evidence="5" type="ORF">TW77_17875</name>
</gene>
<dbReference type="InterPro" id="IPR000330">
    <property type="entry name" value="SNF2_N"/>
</dbReference>
<dbReference type="Gene3D" id="1.25.40.10">
    <property type="entry name" value="Tetratricopeptide repeat domain"/>
    <property type="match status" value="1"/>
</dbReference>
<dbReference type="Gene3D" id="3.40.50.10810">
    <property type="entry name" value="Tandem AAA-ATPase domain"/>
    <property type="match status" value="1"/>
</dbReference>
<dbReference type="PATRIC" id="fig|43658.5.peg.3775"/>
<dbReference type="Proteomes" id="UP000033452">
    <property type="component" value="Unassembled WGS sequence"/>
</dbReference>
<dbReference type="RefSeq" id="WP_046006346.1">
    <property type="nucleotide sequence ID" value="NZ_JXYA01000044.1"/>
</dbReference>
<dbReference type="EMBL" id="JXYA01000044">
    <property type="protein sequence ID" value="KJZ06785.1"/>
    <property type="molecule type" value="Genomic_DNA"/>
</dbReference>
<organism evidence="5 6">
    <name type="scientific">Pseudoalteromonas rubra</name>
    <dbReference type="NCBI Taxonomy" id="43658"/>
    <lineage>
        <taxon>Bacteria</taxon>
        <taxon>Pseudomonadati</taxon>
        <taxon>Pseudomonadota</taxon>
        <taxon>Gammaproteobacteria</taxon>
        <taxon>Alteromonadales</taxon>
        <taxon>Pseudoalteromonadaceae</taxon>
        <taxon>Pseudoalteromonas</taxon>
    </lineage>
</organism>
<dbReference type="GO" id="GO:0005524">
    <property type="term" value="F:ATP binding"/>
    <property type="evidence" value="ECO:0007669"/>
    <property type="project" value="InterPro"/>
</dbReference>
<dbReference type="GO" id="GO:0016787">
    <property type="term" value="F:hydrolase activity"/>
    <property type="evidence" value="ECO:0007669"/>
    <property type="project" value="UniProtKB-KW"/>
</dbReference>
<dbReference type="SUPFAM" id="SSF52540">
    <property type="entry name" value="P-loop containing nucleoside triphosphate hydrolases"/>
    <property type="match status" value="2"/>
</dbReference>